<feature type="chain" id="PRO_5007297451" description="Ecp2 effector protein-like domain-containing protein" evidence="1">
    <location>
        <begin position="20"/>
        <end position="198"/>
    </location>
</feature>
<feature type="domain" description="Ecp2 effector protein-like" evidence="2">
    <location>
        <begin position="80"/>
        <end position="171"/>
    </location>
</feature>
<sequence>MHSTTTLFIILLPLLGVEAKSYRGGNRYSSGGPNAMLMGSATTKSKNLDSFNNIGDTQPGTQCSNGGNTNNAGAAAGCNDCGISSFVELSTDPDSNPLVSDCQQMIANIQADQEWTVTASNRNIVSYKSCSFNAVAPNGGQANIGNADVIDLVSDSIKKFSKNGRVGCQGGYSQTVTSAGTMPCDNAGAQGAQQVQID</sequence>
<dbReference type="AlphaFoldDB" id="A0A139IHH0"/>
<dbReference type="OrthoDB" id="3648775at2759"/>
<evidence type="ECO:0000256" key="1">
    <source>
        <dbReference type="SAM" id="SignalP"/>
    </source>
</evidence>
<dbReference type="Pfam" id="PF14856">
    <property type="entry name" value="Hce2"/>
    <property type="match status" value="1"/>
</dbReference>
<dbReference type="EMBL" id="LFZO01000091">
    <property type="protein sequence ID" value="KXT14191.1"/>
    <property type="molecule type" value="Genomic_DNA"/>
</dbReference>
<name>A0A139IHH0_9PEZI</name>
<dbReference type="InterPro" id="IPR029226">
    <property type="entry name" value="Ecp2-like"/>
</dbReference>
<reference evidence="3 4" key="1">
    <citation type="submission" date="2015-07" db="EMBL/GenBank/DDBJ databases">
        <title>Comparative genomics of the Sigatoka disease complex on banana suggests a link between parallel evolutionary changes in Pseudocercospora fijiensis and Pseudocercospora eumusae and increased virulence on the banana host.</title>
        <authorList>
            <person name="Chang T.-C."/>
            <person name="Salvucci A."/>
            <person name="Crous P.W."/>
            <person name="Stergiopoulos I."/>
        </authorList>
    </citation>
    <scope>NUCLEOTIDE SEQUENCE [LARGE SCALE GENOMIC DNA]</scope>
    <source>
        <strain evidence="3 4">CBS 116634</strain>
    </source>
</reference>
<comment type="caution">
    <text evidence="3">The sequence shown here is derived from an EMBL/GenBank/DDBJ whole genome shotgun (WGS) entry which is preliminary data.</text>
</comment>
<gene>
    <name evidence="3" type="ORF">AC579_2447</name>
</gene>
<feature type="signal peptide" evidence="1">
    <location>
        <begin position="1"/>
        <end position="19"/>
    </location>
</feature>
<protein>
    <recommendedName>
        <fullName evidence="2">Ecp2 effector protein-like domain-containing protein</fullName>
    </recommendedName>
</protein>
<organism evidence="3 4">
    <name type="scientific">Pseudocercospora musae</name>
    <dbReference type="NCBI Taxonomy" id="113226"/>
    <lineage>
        <taxon>Eukaryota</taxon>
        <taxon>Fungi</taxon>
        <taxon>Dikarya</taxon>
        <taxon>Ascomycota</taxon>
        <taxon>Pezizomycotina</taxon>
        <taxon>Dothideomycetes</taxon>
        <taxon>Dothideomycetidae</taxon>
        <taxon>Mycosphaerellales</taxon>
        <taxon>Mycosphaerellaceae</taxon>
        <taxon>Pseudocercospora</taxon>
    </lineage>
</organism>
<feature type="non-terminal residue" evidence="3">
    <location>
        <position position="198"/>
    </location>
</feature>
<keyword evidence="4" id="KW-1185">Reference proteome</keyword>
<accession>A0A139IHH0</accession>
<dbReference type="STRING" id="113226.A0A139IHH0"/>
<evidence type="ECO:0000259" key="2">
    <source>
        <dbReference type="Pfam" id="PF14856"/>
    </source>
</evidence>
<proteinExistence type="predicted"/>
<evidence type="ECO:0000313" key="3">
    <source>
        <dbReference type="EMBL" id="KXT14191.1"/>
    </source>
</evidence>
<dbReference type="Proteomes" id="UP000073492">
    <property type="component" value="Unassembled WGS sequence"/>
</dbReference>
<evidence type="ECO:0000313" key="4">
    <source>
        <dbReference type="Proteomes" id="UP000073492"/>
    </source>
</evidence>
<keyword evidence="1" id="KW-0732">Signal</keyword>